<feature type="compositionally biased region" description="Polar residues" evidence="1">
    <location>
        <begin position="338"/>
        <end position="368"/>
    </location>
</feature>
<gene>
    <name evidence="2" type="ORF">GFSPODELE1_LOCUS6064</name>
</gene>
<evidence type="ECO:0000256" key="1">
    <source>
        <dbReference type="SAM" id="MobiDB-lite"/>
    </source>
</evidence>
<name>A0ABP1DG70_9APHY</name>
<evidence type="ECO:0000313" key="3">
    <source>
        <dbReference type="Proteomes" id="UP001497453"/>
    </source>
</evidence>
<sequence length="485" mass="53586">MSSYKLETPRPRPPPLPIRTHNIAPSRLSGSYNSPSTLLYDLPPAISPSPTRLKYSPFTSPTSPTGRSRSRGTRNGMQMTPPPSGGSRAPTPARAARGADLEHFAEHCRAWYYDQNDNAGRLMTQTLATLPPSQRAPFARLQASIRSAYHASVNARRNAEFQAHLSATLPGGSLMPHSRAEPTGPLARKERYDRLERFVRTWCTMGMPGTKLFFEGLWAVMRLQVIPEHLGGAGGRKIEWEIDDALFKEAAGKDFMLDAIDVLKGVLGFEEILSSRRSPSTAYSSFPLVSRVHSRSQSQPLPSGPSAPAHPQKSPPIISTTLPKRARAPSDPFLDTPPLSTSYSSGNTTAHLSTSGSSTIDEPATPNTSRDDPTDYFSSASAGRDLPDPEEYLRVWTVPDLSDPEFLALLKVFPAFIARNPLPTFPTLSKSAQLADIEEAMANDEERKEIRVGTGTMWVGFKTRTPGWQGSWWIRFKLWWKRLFC</sequence>
<feature type="region of interest" description="Disordered" evidence="1">
    <location>
        <begin position="294"/>
        <end position="383"/>
    </location>
</feature>
<feature type="compositionally biased region" description="Low complexity" evidence="1">
    <location>
        <begin position="85"/>
        <end position="94"/>
    </location>
</feature>
<proteinExistence type="predicted"/>
<feature type="region of interest" description="Disordered" evidence="1">
    <location>
        <begin position="50"/>
        <end position="94"/>
    </location>
</feature>
<reference evidence="3" key="1">
    <citation type="submission" date="2024-04" db="EMBL/GenBank/DDBJ databases">
        <authorList>
            <person name="Shaw F."/>
            <person name="Minotto A."/>
        </authorList>
    </citation>
    <scope>NUCLEOTIDE SEQUENCE [LARGE SCALE GENOMIC DNA]</scope>
</reference>
<organism evidence="2 3">
    <name type="scientific">Somion occarium</name>
    <dbReference type="NCBI Taxonomy" id="3059160"/>
    <lineage>
        <taxon>Eukaryota</taxon>
        <taxon>Fungi</taxon>
        <taxon>Dikarya</taxon>
        <taxon>Basidiomycota</taxon>
        <taxon>Agaricomycotina</taxon>
        <taxon>Agaricomycetes</taxon>
        <taxon>Polyporales</taxon>
        <taxon>Cerrenaceae</taxon>
        <taxon>Somion</taxon>
    </lineage>
</organism>
<keyword evidence="3" id="KW-1185">Reference proteome</keyword>
<dbReference type="EMBL" id="OZ037947">
    <property type="protein sequence ID" value="CAL1706833.1"/>
    <property type="molecule type" value="Genomic_DNA"/>
</dbReference>
<protein>
    <submittedName>
        <fullName evidence="2">Uncharacterized protein</fullName>
    </submittedName>
</protein>
<accession>A0ABP1DG70</accession>
<feature type="region of interest" description="Disordered" evidence="1">
    <location>
        <begin position="1"/>
        <end position="35"/>
    </location>
</feature>
<evidence type="ECO:0000313" key="2">
    <source>
        <dbReference type="EMBL" id="CAL1706833.1"/>
    </source>
</evidence>
<dbReference type="Proteomes" id="UP001497453">
    <property type="component" value="Chromosome 4"/>
</dbReference>